<evidence type="ECO:0000313" key="8">
    <source>
        <dbReference type="Proteomes" id="UP000034696"/>
    </source>
</evidence>
<dbReference type="GO" id="GO:0008324">
    <property type="term" value="F:monoatomic cation transmembrane transporter activity"/>
    <property type="evidence" value="ECO:0007669"/>
    <property type="project" value="InterPro"/>
</dbReference>
<proteinExistence type="predicted"/>
<name>A0A0G1PGT8_9BACT</name>
<dbReference type="AlphaFoldDB" id="A0A0G1PGT8"/>
<dbReference type="Gene3D" id="1.20.1510.10">
    <property type="entry name" value="Cation efflux protein transmembrane domain"/>
    <property type="match status" value="1"/>
</dbReference>
<accession>A0A0G1PGT8</accession>
<feature type="transmembrane region" description="Helical" evidence="5">
    <location>
        <begin position="70"/>
        <end position="93"/>
    </location>
</feature>
<dbReference type="Proteomes" id="UP000034696">
    <property type="component" value="Unassembled WGS sequence"/>
</dbReference>
<comment type="caution">
    <text evidence="7">The sequence shown here is derived from an EMBL/GenBank/DDBJ whole genome shotgun (WGS) entry which is preliminary data.</text>
</comment>
<evidence type="ECO:0000256" key="1">
    <source>
        <dbReference type="ARBA" id="ARBA00004141"/>
    </source>
</evidence>
<comment type="subcellular location">
    <subcellularLocation>
        <location evidence="1">Membrane</location>
        <topology evidence="1">Multi-pass membrane protein</topology>
    </subcellularLocation>
</comment>
<evidence type="ECO:0000256" key="5">
    <source>
        <dbReference type="SAM" id="Phobius"/>
    </source>
</evidence>
<feature type="transmembrane region" description="Helical" evidence="5">
    <location>
        <begin position="105"/>
        <end position="125"/>
    </location>
</feature>
<feature type="domain" description="Cation efflux protein transmembrane" evidence="6">
    <location>
        <begin position="6"/>
        <end position="195"/>
    </location>
</feature>
<feature type="transmembrane region" description="Helical" evidence="5">
    <location>
        <begin position="29"/>
        <end position="49"/>
    </location>
</feature>
<protein>
    <recommendedName>
        <fullName evidence="6">Cation efflux protein transmembrane domain-containing protein</fullName>
    </recommendedName>
</protein>
<reference evidence="7 8" key="1">
    <citation type="journal article" date="2015" name="Nature">
        <title>rRNA introns, odd ribosomes, and small enigmatic genomes across a large radiation of phyla.</title>
        <authorList>
            <person name="Brown C.T."/>
            <person name="Hug L.A."/>
            <person name="Thomas B.C."/>
            <person name="Sharon I."/>
            <person name="Castelle C.J."/>
            <person name="Singh A."/>
            <person name="Wilkins M.J."/>
            <person name="Williams K.H."/>
            <person name="Banfield J.F."/>
        </authorList>
    </citation>
    <scope>NUCLEOTIDE SEQUENCE [LARGE SCALE GENOMIC DNA]</scope>
</reference>
<dbReference type="Pfam" id="PF01545">
    <property type="entry name" value="Cation_efflux"/>
    <property type="match status" value="1"/>
</dbReference>
<sequence>MRYYLILLAVSLVFPIAELIIGKMLARSSLVLLDGLHALAHGAFFYFAFQVSKQVHEEFLSIFEEERRRKLYAAIQSAFLVGGMVLFLVLHVFGKISEPDEQNVFFTIVGAGIGLAGALISLFILREFKSTREANLTYNVVEIHIHADIWTSLVPIGAAPLIWTGKYLSISWIVYLDPLLTTAIAIWFIAKSLPYLLPR</sequence>
<dbReference type="InterPro" id="IPR027469">
    <property type="entry name" value="Cation_efflux_TMD_sf"/>
</dbReference>
<keyword evidence="2 5" id="KW-0812">Transmembrane</keyword>
<dbReference type="InterPro" id="IPR058533">
    <property type="entry name" value="Cation_efflux_TM"/>
</dbReference>
<evidence type="ECO:0000256" key="3">
    <source>
        <dbReference type="ARBA" id="ARBA00022989"/>
    </source>
</evidence>
<dbReference type="GO" id="GO:0016020">
    <property type="term" value="C:membrane"/>
    <property type="evidence" value="ECO:0007669"/>
    <property type="project" value="UniProtKB-SubCell"/>
</dbReference>
<organism evidence="7 8">
    <name type="scientific">Candidatus Giovannonibacteria bacterium GW2011_GWA2_45_21</name>
    <dbReference type="NCBI Taxonomy" id="1618649"/>
    <lineage>
        <taxon>Bacteria</taxon>
        <taxon>Candidatus Giovannoniibacteriota</taxon>
    </lineage>
</organism>
<gene>
    <name evidence="7" type="ORF">UX06_C0013G0001</name>
</gene>
<dbReference type="EMBL" id="LCKT01000013">
    <property type="protein sequence ID" value="KKU04598.1"/>
    <property type="molecule type" value="Genomic_DNA"/>
</dbReference>
<dbReference type="SUPFAM" id="SSF161111">
    <property type="entry name" value="Cation efflux protein transmembrane domain-like"/>
    <property type="match status" value="1"/>
</dbReference>
<keyword evidence="4 5" id="KW-0472">Membrane</keyword>
<evidence type="ECO:0000256" key="2">
    <source>
        <dbReference type="ARBA" id="ARBA00022692"/>
    </source>
</evidence>
<evidence type="ECO:0000313" key="7">
    <source>
        <dbReference type="EMBL" id="KKU04598.1"/>
    </source>
</evidence>
<evidence type="ECO:0000256" key="4">
    <source>
        <dbReference type="ARBA" id="ARBA00023136"/>
    </source>
</evidence>
<feature type="transmembrane region" description="Helical" evidence="5">
    <location>
        <begin position="169"/>
        <end position="190"/>
    </location>
</feature>
<evidence type="ECO:0000259" key="6">
    <source>
        <dbReference type="Pfam" id="PF01545"/>
    </source>
</evidence>
<keyword evidence="3 5" id="KW-1133">Transmembrane helix</keyword>